<dbReference type="GO" id="GO:0008961">
    <property type="term" value="F:phosphatidylglycerol-prolipoprotein diacylglyceryl transferase activity"/>
    <property type="evidence" value="ECO:0007669"/>
    <property type="project" value="UniProtKB-UniRule"/>
</dbReference>
<keyword evidence="3 7" id="KW-0808">Transferase</keyword>
<feature type="transmembrane region" description="Helical" evidence="7">
    <location>
        <begin position="46"/>
        <end position="64"/>
    </location>
</feature>
<evidence type="ECO:0000256" key="5">
    <source>
        <dbReference type="ARBA" id="ARBA00022989"/>
    </source>
</evidence>
<evidence type="ECO:0000256" key="6">
    <source>
        <dbReference type="ARBA" id="ARBA00023136"/>
    </source>
</evidence>
<evidence type="ECO:0000256" key="7">
    <source>
        <dbReference type="HAMAP-Rule" id="MF_01147"/>
    </source>
</evidence>
<evidence type="ECO:0000256" key="1">
    <source>
        <dbReference type="ARBA" id="ARBA00007150"/>
    </source>
</evidence>
<feature type="transmembrane region" description="Helical" evidence="7">
    <location>
        <begin position="14"/>
        <end position="34"/>
    </location>
</feature>
<evidence type="ECO:0000256" key="4">
    <source>
        <dbReference type="ARBA" id="ARBA00022692"/>
    </source>
</evidence>
<dbReference type="EMBL" id="QFGA01000001">
    <property type="protein sequence ID" value="TEB07031.1"/>
    <property type="molecule type" value="Genomic_DNA"/>
</dbReference>
<accession>A0A4Y7RE32</accession>
<comment type="pathway">
    <text evidence="7">Protein modification; lipoprotein biosynthesis (diacylglyceryl transfer).</text>
</comment>
<proteinExistence type="inferred from homology"/>
<keyword evidence="2 7" id="KW-1003">Cell membrane</keyword>
<feature type="transmembrane region" description="Helical" evidence="7">
    <location>
        <begin position="229"/>
        <end position="246"/>
    </location>
</feature>
<sequence>MLDPVAFQIGPFTIYWYGIIITFAFILGTILAYYHATKTDIDPEHILNMLILIIPASIIGARLFQVFSLWDDYRSNPLEIFATWHGGLAIHGGLIGGFLVGYYYVRKHRLDFWKLADIFAPSIILGQAIGRWGNFINQEAYGSAVTRAYISHFPDFIQRQMFIGGQYHHPAFLYESVWDLLVFIVLMVYHRRQHFKGQIMLLYLILYSAGRFFIEGLRLDSLMWGPFRSAQFLSVLIIIACAVIYLRRLKKGDSHKSPEP</sequence>
<dbReference type="NCBIfam" id="TIGR00544">
    <property type="entry name" value="lgt"/>
    <property type="match status" value="1"/>
</dbReference>
<dbReference type="Pfam" id="PF01790">
    <property type="entry name" value="LGT"/>
    <property type="match status" value="1"/>
</dbReference>
<gene>
    <name evidence="7 8" type="primary">lgt</name>
    <name evidence="8" type="ORF">Psch_00572</name>
</gene>
<comment type="similarity">
    <text evidence="1 7">Belongs to the Lgt family.</text>
</comment>
<keyword evidence="6 7" id="KW-0472">Membrane</keyword>
<comment type="function">
    <text evidence="7">Catalyzes the transfer of the diacylglyceryl group from phosphatidylglycerol to the sulfhydryl group of the N-terminal cysteine of a prolipoprotein, the first step in the formation of mature lipoproteins.</text>
</comment>
<keyword evidence="5 7" id="KW-1133">Transmembrane helix</keyword>
<dbReference type="GO" id="GO:0005886">
    <property type="term" value="C:plasma membrane"/>
    <property type="evidence" value="ECO:0007669"/>
    <property type="project" value="UniProtKB-SubCell"/>
</dbReference>
<keyword evidence="8" id="KW-0449">Lipoprotein</keyword>
<feature type="binding site" evidence="7">
    <location>
        <position position="131"/>
    </location>
    <ligand>
        <name>a 1,2-diacyl-sn-glycero-3-phospho-(1'-sn-glycerol)</name>
        <dbReference type="ChEBI" id="CHEBI:64716"/>
    </ligand>
</feature>
<dbReference type="PANTHER" id="PTHR30589:SF0">
    <property type="entry name" value="PHOSPHATIDYLGLYCEROL--PROLIPOPROTEIN DIACYLGLYCERYL TRANSFERASE"/>
    <property type="match status" value="1"/>
</dbReference>
<comment type="subcellular location">
    <subcellularLocation>
        <location evidence="7">Cell membrane</location>
        <topology evidence="7">Multi-pass membrane protein</topology>
    </subcellularLocation>
</comment>
<dbReference type="RefSeq" id="WP_190239053.1">
    <property type="nucleotide sequence ID" value="NZ_QFGA01000001.1"/>
</dbReference>
<keyword evidence="8" id="KW-0328">Glycosyltransferase</keyword>
<dbReference type="PROSITE" id="PS01311">
    <property type="entry name" value="LGT"/>
    <property type="match status" value="1"/>
</dbReference>
<dbReference type="EC" id="2.5.1.145" evidence="7"/>
<organism evidence="8 9">
    <name type="scientific">Pelotomaculum schinkii</name>
    <dbReference type="NCBI Taxonomy" id="78350"/>
    <lineage>
        <taxon>Bacteria</taxon>
        <taxon>Bacillati</taxon>
        <taxon>Bacillota</taxon>
        <taxon>Clostridia</taxon>
        <taxon>Eubacteriales</taxon>
        <taxon>Desulfotomaculaceae</taxon>
        <taxon>Pelotomaculum</taxon>
    </lineage>
</organism>
<dbReference type="HAMAP" id="MF_01147">
    <property type="entry name" value="Lgt"/>
    <property type="match status" value="1"/>
</dbReference>
<dbReference type="Proteomes" id="UP000298324">
    <property type="component" value="Unassembled WGS sequence"/>
</dbReference>
<name>A0A4Y7RE32_9FIRM</name>
<keyword evidence="4 7" id="KW-0812">Transmembrane</keyword>
<reference evidence="8 9" key="1">
    <citation type="journal article" date="2018" name="Environ. Microbiol.">
        <title>Novel energy conservation strategies and behaviour of Pelotomaculum schinkii driving syntrophic propionate catabolism.</title>
        <authorList>
            <person name="Hidalgo-Ahumada C.A.P."/>
            <person name="Nobu M.K."/>
            <person name="Narihiro T."/>
            <person name="Tamaki H."/>
            <person name="Liu W.T."/>
            <person name="Kamagata Y."/>
            <person name="Stams A.J.M."/>
            <person name="Imachi H."/>
            <person name="Sousa D.Z."/>
        </authorList>
    </citation>
    <scope>NUCLEOTIDE SEQUENCE [LARGE SCALE GENOMIC DNA]</scope>
    <source>
        <strain evidence="8 9">HH</strain>
    </source>
</reference>
<dbReference type="AlphaFoldDB" id="A0A4Y7RE32"/>
<keyword evidence="9" id="KW-1185">Reference proteome</keyword>
<dbReference type="InterPro" id="IPR001640">
    <property type="entry name" value="Lgt"/>
</dbReference>
<evidence type="ECO:0000313" key="8">
    <source>
        <dbReference type="EMBL" id="TEB07031.1"/>
    </source>
</evidence>
<comment type="catalytic activity">
    <reaction evidence="7">
        <text>L-cysteinyl-[prolipoprotein] + a 1,2-diacyl-sn-glycero-3-phospho-(1'-sn-glycerol) = an S-1,2-diacyl-sn-glyceryl-L-cysteinyl-[prolipoprotein] + sn-glycerol 1-phosphate + H(+)</text>
        <dbReference type="Rhea" id="RHEA:56712"/>
        <dbReference type="Rhea" id="RHEA-COMP:14679"/>
        <dbReference type="Rhea" id="RHEA-COMP:14680"/>
        <dbReference type="ChEBI" id="CHEBI:15378"/>
        <dbReference type="ChEBI" id="CHEBI:29950"/>
        <dbReference type="ChEBI" id="CHEBI:57685"/>
        <dbReference type="ChEBI" id="CHEBI:64716"/>
        <dbReference type="ChEBI" id="CHEBI:140658"/>
        <dbReference type="EC" id="2.5.1.145"/>
    </reaction>
</comment>
<protein>
    <recommendedName>
        <fullName evidence="7">Phosphatidylglycerol--prolipoprotein diacylglyceryl transferase</fullName>
        <ecNumber evidence="7">2.5.1.145</ecNumber>
    </recommendedName>
</protein>
<evidence type="ECO:0000313" key="9">
    <source>
        <dbReference type="Proteomes" id="UP000298324"/>
    </source>
</evidence>
<feature type="transmembrane region" description="Helical" evidence="7">
    <location>
        <begin position="201"/>
        <end position="217"/>
    </location>
</feature>
<feature type="transmembrane region" description="Helical" evidence="7">
    <location>
        <begin position="84"/>
        <end position="105"/>
    </location>
</feature>
<dbReference type="GO" id="GO:0042158">
    <property type="term" value="P:lipoprotein biosynthetic process"/>
    <property type="evidence" value="ECO:0007669"/>
    <property type="project" value="UniProtKB-UniRule"/>
</dbReference>
<evidence type="ECO:0000256" key="2">
    <source>
        <dbReference type="ARBA" id="ARBA00022475"/>
    </source>
</evidence>
<comment type="caution">
    <text evidence="8">The sequence shown here is derived from an EMBL/GenBank/DDBJ whole genome shotgun (WGS) entry which is preliminary data.</text>
</comment>
<dbReference type="PANTHER" id="PTHR30589">
    <property type="entry name" value="PROLIPOPROTEIN DIACYLGLYCERYL TRANSFERASE"/>
    <property type="match status" value="1"/>
</dbReference>
<dbReference type="UniPathway" id="UPA00664"/>
<evidence type="ECO:0000256" key="3">
    <source>
        <dbReference type="ARBA" id="ARBA00022679"/>
    </source>
</evidence>